<dbReference type="SUPFAM" id="SSF50249">
    <property type="entry name" value="Nucleic acid-binding proteins"/>
    <property type="match status" value="1"/>
</dbReference>
<dbReference type="Pfam" id="PF03484">
    <property type="entry name" value="B5"/>
    <property type="match status" value="1"/>
</dbReference>
<dbReference type="InterPro" id="IPR045060">
    <property type="entry name" value="Phe-tRNA-ligase_IIc_bsu"/>
</dbReference>
<keyword evidence="5 16" id="KW-0820">tRNA-binding</keyword>
<keyword evidence="10 15" id="KW-0460">Magnesium</keyword>
<dbReference type="InterPro" id="IPR020825">
    <property type="entry name" value="Phe-tRNA_synthase-like_B3/B4"/>
</dbReference>
<keyword evidence="12 15" id="KW-0648">Protein biosynthesis</keyword>
<dbReference type="PROSITE" id="PS50886">
    <property type="entry name" value="TRBD"/>
    <property type="match status" value="1"/>
</dbReference>
<gene>
    <name evidence="15" type="primary">pheT</name>
    <name evidence="20" type="ORF">D9V59_00630</name>
</gene>
<reference evidence="20 21" key="2">
    <citation type="submission" date="2019-05" db="EMBL/GenBank/DDBJ databases">
        <title>Genome evolution of the obligate endosymbiont Buchnera aphidicola.</title>
        <authorList>
            <person name="Moran N.A."/>
        </authorList>
    </citation>
    <scope>NUCLEOTIDE SEQUENCE [LARGE SCALE GENOMIC DNA]</scope>
    <source>
        <strain evidence="20 21">Aar</strain>
    </source>
</reference>
<dbReference type="CDD" id="cd00769">
    <property type="entry name" value="PheRS_beta_core"/>
    <property type="match status" value="1"/>
</dbReference>
<dbReference type="FunFam" id="3.30.930.10:FF:000022">
    <property type="entry name" value="Phenylalanine--tRNA ligase beta subunit"/>
    <property type="match status" value="1"/>
</dbReference>
<dbReference type="GO" id="GO:0009328">
    <property type="term" value="C:phenylalanine-tRNA ligase complex"/>
    <property type="evidence" value="ECO:0007669"/>
    <property type="project" value="TreeGrafter"/>
</dbReference>
<dbReference type="InterPro" id="IPR005146">
    <property type="entry name" value="B3/B4_tRNA-bd"/>
</dbReference>
<feature type="domain" description="FDX-ACB" evidence="18">
    <location>
        <begin position="702"/>
        <end position="795"/>
    </location>
</feature>
<comment type="subunit">
    <text evidence="3 15">Tetramer of two alpha and two beta subunits.</text>
</comment>
<evidence type="ECO:0000256" key="6">
    <source>
        <dbReference type="ARBA" id="ARBA00022598"/>
    </source>
</evidence>
<comment type="similarity">
    <text evidence="2 15">Belongs to the phenylalanyl-tRNA synthetase beta subunit family. Type 1 subfamily.</text>
</comment>
<dbReference type="PROSITE" id="PS51483">
    <property type="entry name" value="B5"/>
    <property type="match status" value="1"/>
</dbReference>
<evidence type="ECO:0000256" key="7">
    <source>
        <dbReference type="ARBA" id="ARBA00022723"/>
    </source>
</evidence>
<dbReference type="GO" id="GO:0000049">
    <property type="term" value="F:tRNA binding"/>
    <property type="evidence" value="ECO:0007669"/>
    <property type="project" value="UniProtKB-UniRule"/>
</dbReference>
<organism evidence="20 21">
    <name type="scientific">Buchnera aphidicola</name>
    <name type="common">Artemisaphis artemisicola</name>
    <dbReference type="NCBI Taxonomy" id="1241836"/>
    <lineage>
        <taxon>Bacteria</taxon>
        <taxon>Pseudomonadati</taxon>
        <taxon>Pseudomonadota</taxon>
        <taxon>Gammaproteobacteria</taxon>
        <taxon>Enterobacterales</taxon>
        <taxon>Erwiniaceae</taxon>
        <taxon>Buchnera</taxon>
    </lineage>
</organism>
<sequence length="796" mass="91602">MKFSEKWLREWIDLKVESHVLYDQISSAGIEVESIEKFKPVLNGVVVGKIIKCITHSQSDKLKIIKVDIGIKKLLNIVCGASNCRNGIKVAVATIGSLLKKNIKIDIKFIKGELSEGMLCSYFDLGMFYSNKVIELTHEIPLGTSINNCSLLQDNIIKVSITSNRPDGLSILGISRNIAAINNFRQVTLKQKIIPAVIQRKIKINIQSEKKCIRYSGRIIENINVNVDTPDWMKKKLFFSDMLSENIITNIINYVLIEFGQPLNALDSDYILEKNIIVRMAKDYENIVLQDNTQITLNKNILVFSDRKKILSLPGNINSHHVDINKNTKNIFLNAYLIKKGSMFDIFKLVNNNKILEYYNYGIDPLKQFDAIEYATDLIIKICGGIPGPINTKDINSFIFYNNKTIRLNHKVLNKKIGFFIHENIISKILYNLDYQLTFTKTFWDVVPPSWRFDILIEEDVISDIIRIYGYNNISLTPLQENLNIIKKNKSVDFLLSRSTTILVNKGYYEAINYGFIDPKICNIIFPNEEKILLSNPISQDMSCMRSSLWPGLLKNISYNKNRQQQSIRFFESGFCFSIDKEETLGIRQDMFLSGVISGNFIEENWHDKTRKVDFYDLKGDLESVLESICDINNIEFQRKLVSGLHPEQSAAIYLKNNYIGSIGAIDPRLEKKLNVNSATFLFEISFKNFLNIKPLKIKEISKFPTIRRDIAILIAEDIPAYAIIKKCKKFFTNKKVEINLFDVYSCKEFASQKKSLGISFIFQDEKKTLQDNEIDLMMNDCIKTLKEKFQVILRK</sequence>
<feature type="domain" description="B5" evidence="19">
    <location>
        <begin position="401"/>
        <end position="476"/>
    </location>
</feature>
<dbReference type="SMART" id="SM00896">
    <property type="entry name" value="FDX-ACB"/>
    <property type="match status" value="1"/>
</dbReference>
<dbReference type="HAMAP" id="MF_00283">
    <property type="entry name" value="Phe_tRNA_synth_beta1"/>
    <property type="match status" value="1"/>
</dbReference>
<dbReference type="InterPro" id="IPR036690">
    <property type="entry name" value="Fdx_antiC-bd_sf"/>
</dbReference>
<feature type="domain" description="TRNA-binding" evidence="17">
    <location>
        <begin position="39"/>
        <end position="147"/>
    </location>
</feature>
<dbReference type="GO" id="GO:0005524">
    <property type="term" value="F:ATP binding"/>
    <property type="evidence" value="ECO:0007669"/>
    <property type="project" value="UniProtKB-UniRule"/>
</dbReference>
<evidence type="ECO:0000256" key="13">
    <source>
        <dbReference type="ARBA" id="ARBA00023146"/>
    </source>
</evidence>
<keyword evidence="8 15" id="KW-0547">Nucleotide-binding</keyword>
<feature type="binding site" evidence="15">
    <location>
        <position position="460"/>
    </location>
    <ligand>
        <name>Mg(2+)</name>
        <dbReference type="ChEBI" id="CHEBI:18420"/>
        <note>shared with alpha subunit</note>
    </ligand>
</feature>
<dbReference type="SUPFAM" id="SSF46955">
    <property type="entry name" value="Putative DNA-binding domain"/>
    <property type="match status" value="1"/>
</dbReference>
<dbReference type="InterPro" id="IPR009061">
    <property type="entry name" value="DNA-bd_dom_put_sf"/>
</dbReference>
<dbReference type="InterPro" id="IPR041616">
    <property type="entry name" value="PheRS_beta_core"/>
</dbReference>
<comment type="cofactor">
    <cofactor evidence="15">
        <name>Mg(2+)</name>
        <dbReference type="ChEBI" id="CHEBI:18420"/>
    </cofactor>
    <text evidence="15">Binds 2 magnesium ions per tetramer.</text>
</comment>
<proteinExistence type="inferred from homology"/>
<evidence type="ECO:0000313" key="20">
    <source>
        <dbReference type="EMBL" id="QCI15821.1"/>
    </source>
</evidence>
<dbReference type="SMART" id="SM00873">
    <property type="entry name" value="B3_4"/>
    <property type="match status" value="1"/>
</dbReference>
<keyword evidence="6 15" id="KW-0436">Ligase</keyword>
<dbReference type="GO" id="GO:0004826">
    <property type="term" value="F:phenylalanine-tRNA ligase activity"/>
    <property type="evidence" value="ECO:0007669"/>
    <property type="project" value="UniProtKB-UniRule"/>
</dbReference>
<dbReference type="Pfam" id="PF01588">
    <property type="entry name" value="tRNA_bind"/>
    <property type="match status" value="1"/>
</dbReference>
<dbReference type="EMBL" id="CP034900">
    <property type="protein sequence ID" value="QCI15821.1"/>
    <property type="molecule type" value="Genomic_DNA"/>
</dbReference>
<dbReference type="InterPro" id="IPR004532">
    <property type="entry name" value="Phe-tRNA-ligase_IIc_bsu_bact"/>
</dbReference>
<evidence type="ECO:0000256" key="2">
    <source>
        <dbReference type="ARBA" id="ARBA00008653"/>
    </source>
</evidence>
<dbReference type="SMART" id="SM00874">
    <property type="entry name" value="B5"/>
    <property type="match status" value="1"/>
</dbReference>
<dbReference type="RefSeq" id="WP_158364100.1">
    <property type="nucleotide sequence ID" value="NZ_CP034900.1"/>
</dbReference>
<evidence type="ECO:0000256" key="12">
    <source>
        <dbReference type="ARBA" id="ARBA00022917"/>
    </source>
</evidence>
<dbReference type="PANTHER" id="PTHR10947:SF0">
    <property type="entry name" value="PHENYLALANINE--TRNA LIGASE BETA SUBUNIT"/>
    <property type="match status" value="1"/>
</dbReference>
<keyword evidence="9 15" id="KW-0067">ATP-binding</keyword>
<comment type="caution">
    <text evidence="15">Lacks conserved residue(s) required for the propagation of feature annotation.</text>
</comment>
<keyword evidence="13 15" id="KW-0030">Aminoacyl-tRNA synthetase</keyword>
<evidence type="ECO:0000256" key="3">
    <source>
        <dbReference type="ARBA" id="ARBA00011209"/>
    </source>
</evidence>
<dbReference type="Gene3D" id="3.50.40.10">
    <property type="entry name" value="Phenylalanyl-trna Synthetase, Chain B, domain 3"/>
    <property type="match status" value="1"/>
</dbReference>
<dbReference type="Pfam" id="PF03483">
    <property type="entry name" value="B3_4"/>
    <property type="match status" value="1"/>
</dbReference>
<reference evidence="20 21" key="1">
    <citation type="submission" date="2018-12" db="EMBL/GenBank/DDBJ databases">
        <authorList>
            <person name="Chong R.A."/>
        </authorList>
    </citation>
    <scope>NUCLEOTIDE SEQUENCE [LARGE SCALE GENOMIC DNA]</scope>
    <source>
        <strain evidence="20 21">Aar</strain>
    </source>
</reference>
<evidence type="ECO:0000256" key="5">
    <source>
        <dbReference type="ARBA" id="ARBA00022555"/>
    </source>
</evidence>
<dbReference type="Gene3D" id="3.30.70.380">
    <property type="entry name" value="Ferrodoxin-fold anticodon-binding domain"/>
    <property type="match status" value="1"/>
</dbReference>
<evidence type="ECO:0000256" key="10">
    <source>
        <dbReference type="ARBA" id="ARBA00022842"/>
    </source>
</evidence>
<evidence type="ECO:0000313" key="21">
    <source>
        <dbReference type="Proteomes" id="UP000298654"/>
    </source>
</evidence>
<protein>
    <recommendedName>
        <fullName evidence="15">Phenylalanine--tRNA ligase beta subunit</fullName>
        <ecNumber evidence="15">6.1.1.20</ecNumber>
    </recommendedName>
    <alternativeName>
        <fullName evidence="15">Phenylalanyl-tRNA synthetase beta subunit</fullName>
        <shortName evidence="15">PheRS</shortName>
    </alternativeName>
</protein>
<dbReference type="AlphaFoldDB" id="A0A4D6XPD9"/>
<evidence type="ECO:0000256" key="1">
    <source>
        <dbReference type="ARBA" id="ARBA00004496"/>
    </source>
</evidence>
<keyword evidence="7 15" id="KW-0479">Metal-binding</keyword>
<dbReference type="EC" id="6.1.1.20" evidence="15"/>
<dbReference type="InterPro" id="IPR012340">
    <property type="entry name" value="NA-bd_OB-fold"/>
</dbReference>
<dbReference type="OrthoDB" id="9805455at2"/>
<evidence type="ECO:0000259" key="18">
    <source>
        <dbReference type="PROSITE" id="PS51447"/>
    </source>
</evidence>
<dbReference type="SUPFAM" id="SSF54991">
    <property type="entry name" value="Anticodon-binding domain of PheRS"/>
    <property type="match status" value="1"/>
</dbReference>
<dbReference type="InterPro" id="IPR002547">
    <property type="entry name" value="tRNA-bd_dom"/>
</dbReference>
<dbReference type="GO" id="GO:0000287">
    <property type="term" value="F:magnesium ion binding"/>
    <property type="evidence" value="ECO:0007669"/>
    <property type="project" value="UniProtKB-UniRule"/>
</dbReference>
<dbReference type="NCBIfam" id="TIGR00472">
    <property type="entry name" value="pheT_bact"/>
    <property type="match status" value="1"/>
</dbReference>
<evidence type="ECO:0000259" key="19">
    <source>
        <dbReference type="PROSITE" id="PS51483"/>
    </source>
</evidence>
<feature type="binding site" evidence="15">
    <location>
        <position position="464"/>
    </location>
    <ligand>
        <name>Mg(2+)</name>
        <dbReference type="ChEBI" id="CHEBI:18420"/>
        <note>shared with alpha subunit</note>
    </ligand>
</feature>
<dbReference type="InterPro" id="IPR045864">
    <property type="entry name" value="aa-tRNA-synth_II/BPL/LPL"/>
</dbReference>
<evidence type="ECO:0000256" key="8">
    <source>
        <dbReference type="ARBA" id="ARBA00022741"/>
    </source>
</evidence>
<dbReference type="Gene3D" id="2.40.50.140">
    <property type="entry name" value="Nucleic acid-binding proteins"/>
    <property type="match status" value="1"/>
</dbReference>
<keyword evidence="4 15" id="KW-0963">Cytoplasm</keyword>
<dbReference type="Pfam" id="PF17759">
    <property type="entry name" value="tRNA_synthFbeta"/>
    <property type="match status" value="1"/>
</dbReference>
<dbReference type="InterPro" id="IPR005147">
    <property type="entry name" value="tRNA_synthase_B5-dom"/>
</dbReference>
<evidence type="ECO:0000259" key="17">
    <source>
        <dbReference type="PROSITE" id="PS50886"/>
    </source>
</evidence>
<evidence type="ECO:0000256" key="4">
    <source>
        <dbReference type="ARBA" id="ARBA00022490"/>
    </source>
</evidence>
<evidence type="ECO:0000256" key="9">
    <source>
        <dbReference type="ARBA" id="ARBA00022840"/>
    </source>
</evidence>
<evidence type="ECO:0000256" key="11">
    <source>
        <dbReference type="ARBA" id="ARBA00022884"/>
    </source>
</evidence>
<dbReference type="CDD" id="cd02796">
    <property type="entry name" value="tRNA_bind_bactPheRS"/>
    <property type="match status" value="1"/>
</dbReference>
<dbReference type="Pfam" id="PF03147">
    <property type="entry name" value="FDX-ACB"/>
    <property type="match status" value="1"/>
</dbReference>
<keyword evidence="11 16" id="KW-0694">RNA-binding</keyword>
<dbReference type="InterPro" id="IPR005121">
    <property type="entry name" value="Fdx_antiC-bd"/>
</dbReference>
<dbReference type="SUPFAM" id="SSF56037">
    <property type="entry name" value="PheT/TilS domain"/>
    <property type="match status" value="1"/>
</dbReference>
<dbReference type="PROSITE" id="PS51447">
    <property type="entry name" value="FDX_ACB"/>
    <property type="match status" value="1"/>
</dbReference>
<accession>A0A4D6XPD9</accession>
<feature type="binding site" evidence="15">
    <location>
        <position position="454"/>
    </location>
    <ligand>
        <name>Mg(2+)</name>
        <dbReference type="ChEBI" id="CHEBI:18420"/>
        <note>shared with alpha subunit</note>
    </ligand>
</feature>
<evidence type="ECO:0000256" key="14">
    <source>
        <dbReference type="ARBA" id="ARBA00049255"/>
    </source>
</evidence>
<dbReference type="GO" id="GO:0006432">
    <property type="term" value="P:phenylalanyl-tRNA aminoacylation"/>
    <property type="evidence" value="ECO:0007669"/>
    <property type="project" value="UniProtKB-UniRule"/>
</dbReference>
<comment type="catalytic activity">
    <reaction evidence="14 15">
        <text>tRNA(Phe) + L-phenylalanine + ATP = L-phenylalanyl-tRNA(Phe) + AMP + diphosphate + H(+)</text>
        <dbReference type="Rhea" id="RHEA:19413"/>
        <dbReference type="Rhea" id="RHEA-COMP:9668"/>
        <dbReference type="Rhea" id="RHEA-COMP:9699"/>
        <dbReference type="ChEBI" id="CHEBI:15378"/>
        <dbReference type="ChEBI" id="CHEBI:30616"/>
        <dbReference type="ChEBI" id="CHEBI:33019"/>
        <dbReference type="ChEBI" id="CHEBI:58095"/>
        <dbReference type="ChEBI" id="CHEBI:78442"/>
        <dbReference type="ChEBI" id="CHEBI:78531"/>
        <dbReference type="ChEBI" id="CHEBI:456215"/>
        <dbReference type="EC" id="6.1.1.20"/>
    </reaction>
</comment>
<dbReference type="Proteomes" id="UP000298654">
    <property type="component" value="Chromosome"/>
</dbReference>
<comment type="subcellular location">
    <subcellularLocation>
        <location evidence="1 15">Cytoplasm</location>
    </subcellularLocation>
</comment>
<dbReference type="PANTHER" id="PTHR10947">
    <property type="entry name" value="PHENYLALANYL-TRNA SYNTHETASE BETA CHAIN AND LEUCINE-RICH REPEAT-CONTAINING PROTEIN 47"/>
    <property type="match status" value="1"/>
</dbReference>
<name>A0A4D6XPD9_9GAMM</name>
<dbReference type="SUPFAM" id="SSF55681">
    <property type="entry name" value="Class II aaRS and biotin synthetases"/>
    <property type="match status" value="1"/>
</dbReference>
<dbReference type="Gene3D" id="3.30.930.10">
    <property type="entry name" value="Bira Bifunctional Protein, Domain 2"/>
    <property type="match status" value="1"/>
</dbReference>
<dbReference type="Gene3D" id="3.30.56.10">
    <property type="match status" value="2"/>
</dbReference>
<dbReference type="FunFam" id="3.30.70.380:FF:000001">
    <property type="entry name" value="Phenylalanine--tRNA ligase beta subunit"/>
    <property type="match status" value="1"/>
</dbReference>
<evidence type="ECO:0000256" key="16">
    <source>
        <dbReference type="PROSITE-ProRule" id="PRU00209"/>
    </source>
</evidence>
<evidence type="ECO:0000256" key="15">
    <source>
        <dbReference type="HAMAP-Rule" id="MF_00283"/>
    </source>
</evidence>
<dbReference type="InterPro" id="IPR033714">
    <property type="entry name" value="tRNA_bind_bactPheRS"/>
</dbReference>